<keyword evidence="3" id="KW-1185">Reference proteome</keyword>
<dbReference type="AlphaFoldDB" id="A0A501PFT6"/>
<dbReference type="SUPFAM" id="SSF51905">
    <property type="entry name" value="FAD/NAD(P)-binding domain"/>
    <property type="match status" value="1"/>
</dbReference>
<dbReference type="InterPro" id="IPR041654">
    <property type="entry name" value="StyA_sbd"/>
</dbReference>
<evidence type="ECO:0000259" key="1">
    <source>
        <dbReference type="Pfam" id="PF17885"/>
    </source>
</evidence>
<evidence type="ECO:0000313" key="3">
    <source>
        <dbReference type="Proteomes" id="UP000319148"/>
    </source>
</evidence>
<evidence type="ECO:0000313" key="2">
    <source>
        <dbReference type="EMBL" id="TPD59035.1"/>
    </source>
</evidence>
<feature type="domain" description="Styrene monooxygenase StyA putative substrate binding" evidence="1">
    <location>
        <begin position="147"/>
        <end position="254"/>
    </location>
</feature>
<dbReference type="RefSeq" id="WP_139941254.1">
    <property type="nucleotide sequence ID" value="NZ_JBHSYP010000002.1"/>
</dbReference>
<dbReference type="EMBL" id="VFIY01000015">
    <property type="protein sequence ID" value="TPD59035.1"/>
    <property type="molecule type" value="Genomic_DNA"/>
</dbReference>
<reference evidence="3" key="1">
    <citation type="submission" date="2019-06" db="EMBL/GenBank/DDBJ databases">
        <title>The complete genome of Emcibacter congregatus ZYLT.</title>
        <authorList>
            <person name="Zhao Z."/>
        </authorList>
    </citation>
    <scope>NUCLEOTIDE SEQUENCE [LARGE SCALE GENOMIC DNA]</scope>
    <source>
        <strain evidence="3">MCCC 1A06723</strain>
    </source>
</reference>
<organism evidence="2 3">
    <name type="scientific">Emcibacter nanhaiensis</name>
    <dbReference type="NCBI Taxonomy" id="1505037"/>
    <lineage>
        <taxon>Bacteria</taxon>
        <taxon>Pseudomonadati</taxon>
        <taxon>Pseudomonadota</taxon>
        <taxon>Alphaproteobacteria</taxon>
        <taxon>Emcibacterales</taxon>
        <taxon>Emcibacteraceae</taxon>
        <taxon>Emcibacter</taxon>
    </lineage>
</organism>
<name>A0A501PFT6_9PROT</name>
<dbReference type="InterPro" id="IPR036188">
    <property type="entry name" value="FAD/NAD-bd_sf"/>
</dbReference>
<comment type="caution">
    <text evidence="2">The sequence shown here is derived from an EMBL/GenBank/DDBJ whole genome shotgun (WGS) entry which is preliminary data.</text>
</comment>
<dbReference type="Gene3D" id="3.50.50.60">
    <property type="entry name" value="FAD/NAD(P)-binding domain"/>
    <property type="match status" value="2"/>
</dbReference>
<dbReference type="Gene3D" id="3.30.9.40">
    <property type="match status" value="1"/>
</dbReference>
<proteinExistence type="predicted"/>
<dbReference type="Proteomes" id="UP000319148">
    <property type="component" value="Unassembled WGS sequence"/>
</dbReference>
<protein>
    <submittedName>
        <fullName evidence="2">FAD-binding oxidoreductase</fullName>
    </submittedName>
</protein>
<dbReference type="Pfam" id="PF17885">
    <property type="entry name" value="Smoa_sbd"/>
    <property type="match status" value="1"/>
</dbReference>
<sequence>MRKITIIGAGQSGLLLGIGLKKKGYDVTIVTNRTGDEVRKGKVLSSQAMFNMSLDIERELGLNFWENTCPHIDGISVSVAGPDGNKAIDWAARLETGYANSVDQRVKMPAWMDEFEKIGGKLIIEDVSLEGLEDYAAAADLVLVASGKGDIGRMFERDAEKSTFDKPMRALGLTYVKNMVPRDEFSAVCFNIIPGVGEYFVFPALTTSGPCEIMVFEGIPGGEMDCWRDVESPEQHLEVSKGILDKFLPWEAERCGAIELTDDNGILAGRFPPTIRKPVGRLPSGAIVMGMADAVCLNDPITGQGSNNATKCAKVIFDAILAQEDRAFDAAWMNDTFNTFWDYAEYVVNWTNAMLLPPPEHVLNLFGAAQVSPELATKIVDGFNDPRDFYPWFMEEAAANDYLASLKKTA</sequence>
<accession>A0A501PFT6</accession>
<dbReference type="OrthoDB" id="8801399at2"/>
<gene>
    <name evidence="2" type="ORF">FIV46_12430</name>
</gene>